<evidence type="ECO:0000256" key="13">
    <source>
        <dbReference type="RuleBase" id="RU363032"/>
    </source>
</evidence>
<evidence type="ECO:0000256" key="4">
    <source>
        <dbReference type="ARBA" id="ARBA00022596"/>
    </source>
</evidence>
<feature type="transmembrane region" description="Helical" evidence="13">
    <location>
        <begin position="172"/>
        <end position="192"/>
    </location>
</feature>
<evidence type="ECO:0000256" key="12">
    <source>
        <dbReference type="ARBA" id="ARBA00044774"/>
    </source>
</evidence>
<evidence type="ECO:0000256" key="5">
    <source>
        <dbReference type="ARBA" id="ARBA00022692"/>
    </source>
</evidence>
<protein>
    <recommendedName>
        <fullName evidence="12">Nickel import system permease protein NikB</fullName>
    </recommendedName>
</protein>
<evidence type="ECO:0000256" key="10">
    <source>
        <dbReference type="ARBA" id="ARBA00024202"/>
    </source>
</evidence>
<keyword evidence="16" id="KW-1185">Reference proteome</keyword>
<keyword evidence="8" id="KW-0921">Nickel transport</keyword>
<dbReference type="InterPro" id="IPR050045">
    <property type="entry name" value="Opp2B"/>
</dbReference>
<dbReference type="Pfam" id="PF19300">
    <property type="entry name" value="BPD_transp_1_N"/>
    <property type="match status" value="1"/>
</dbReference>
<evidence type="ECO:0000256" key="8">
    <source>
        <dbReference type="ARBA" id="ARBA00023112"/>
    </source>
</evidence>
<evidence type="ECO:0000256" key="3">
    <source>
        <dbReference type="ARBA" id="ARBA00022475"/>
    </source>
</evidence>
<dbReference type="eggNOG" id="COG0601">
    <property type="taxonomic scope" value="Bacteria"/>
</dbReference>
<gene>
    <name evidence="15" type="ordered locus">Amet_1117</name>
</gene>
<sequence length="309" mass="34205">MLNYIVKRLLQLIPIMLGVSFLTFGLMHISPSDPATMKLSAQGIAVSQEIIEKTRIDMGLDKPFIVQYLIWLKNFLLGDMGKSYVDHLPVIEKLMKAMPSTILLSASAMTVTLAISIPLGIIAAARQNKLSDYIIRCITFIGISTPNFLLSLFLIYFFALRLNWISVLPQETMTGLILPTATLSIAMASKYIRQVRAVVLEELKKDYVMGAQSRGVKGTVILYKNVLHNSMITIVTLIGLSIGSLLGGTVVVETIFQLPGLGKLAIDAIGVRDYPVVQGFVVWMALIYVMVNLITDISYWLLDPRTYSS</sequence>
<evidence type="ECO:0000256" key="7">
    <source>
        <dbReference type="ARBA" id="ARBA00023065"/>
    </source>
</evidence>
<keyword evidence="2 13" id="KW-0813">Transport</keyword>
<evidence type="ECO:0000256" key="1">
    <source>
        <dbReference type="ARBA" id="ARBA00004651"/>
    </source>
</evidence>
<feature type="transmembrane region" description="Helical" evidence="13">
    <location>
        <begin position="137"/>
        <end position="160"/>
    </location>
</feature>
<dbReference type="HOGENOM" id="CLU_036879_0_2_9"/>
<keyword evidence="9 13" id="KW-0472">Membrane</keyword>
<keyword evidence="6 13" id="KW-1133">Transmembrane helix</keyword>
<dbReference type="OrthoDB" id="9773221at2"/>
<organism evidence="15 16">
    <name type="scientific">Alkaliphilus metalliredigens (strain QYMF)</name>
    <dbReference type="NCBI Taxonomy" id="293826"/>
    <lineage>
        <taxon>Bacteria</taxon>
        <taxon>Bacillati</taxon>
        <taxon>Bacillota</taxon>
        <taxon>Clostridia</taxon>
        <taxon>Peptostreptococcales</taxon>
        <taxon>Natronincolaceae</taxon>
        <taxon>Alkaliphilus</taxon>
    </lineage>
</organism>
<evidence type="ECO:0000256" key="6">
    <source>
        <dbReference type="ARBA" id="ARBA00022989"/>
    </source>
</evidence>
<comment type="subcellular location">
    <subcellularLocation>
        <location evidence="1 13">Cell membrane</location>
        <topology evidence="1 13">Multi-pass membrane protein</topology>
    </subcellularLocation>
</comment>
<evidence type="ECO:0000256" key="2">
    <source>
        <dbReference type="ARBA" id="ARBA00022448"/>
    </source>
</evidence>
<dbReference type="Proteomes" id="UP000001572">
    <property type="component" value="Chromosome"/>
</dbReference>
<name>A6TMB0_ALKMQ</name>
<keyword evidence="7" id="KW-0406">Ion transport</keyword>
<dbReference type="Gene3D" id="1.10.3720.10">
    <property type="entry name" value="MetI-like"/>
    <property type="match status" value="1"/>
</dbReference>
<dbReference type="InterPro" id="IPR045621">
    <property type="entry name" value="BPD_transp_1_N"/>
</dbReference>
<feature type="transmembrane region" description="Helical" evidence="13">
    <location>
        <begin position="102"/>
        <end position="125"/>
    </location>
</feature>
<proteinExistence type="inferred from homology"/>
<dbReference type="AlphaFoldDB" id="A6TMB0"/>
<dbReference type="InterPro" id="IPR035906">
    <property type="entry name" value="MetI-like_sf"/>
</dbReference>
<dbReference type="CDD" id="cd06261">
    <property type="entry name" value="TM_PBP2"/>
    <property type="match status" value="1"/>
</dbReference>
<keyword evidence="4" id="KW-0533">Nickel</keyword>
<dbReference type="EMBL" id="CP000724">
    <property type="protein sequence ID" value="ABR47328.1"/>
    <property type="molecule type" value="Genomic_DNA"/>
</dbReference>
<dbReference type="PROSITE" id="PS50928">
    <property type="entry name" value="ABC_TM1"/>
    <property type="match status" value="1"/>
</dbReference>
<dbReference type="KEGG" id="amt:Amet_1117"/>
<evidence type="ECO:0000313" key="15">
    <source>
        <dbReference type="EMBL" id="ABR47328.1"/>
    </source>
</evidence>
<dbReference type="GO" id="GO:0005886">
    <property type="term" value="C:plasma membrane"/>
    <property type="evidence" value="ECO:0007669"/>
    <property type="project" value="UniProtKB-SubCell"/>
</dbReference>
<keyword evidence="5 13" id="KW-0812">Transmembrane</keyword>
<comment type="similarity">
    <text evidence="10">Belongs to the binding-protein-dependent transport system permease family. OppBC subfamily.</text>
</comment>
<dbReference type="Pfam" id="PF00528">
    <property type="entry name" value="BPD_transp_1"/>
    <property type="match status" value="1"/>
</dbReference>
<dbReference type="NCBIfam" id="NF045470">
    <property type="entry name" value="Opp2B"/>
    <property type="match status" value="1"/>
</dbReference>
<dbReference type="PANTHER" id="PTHR43163:SF6">
    <property type="entry name" value="DIPEPTIDE TRANSPORT SYSTEM PERMEASE PROTEIN DPPB-RELATED"/>
    <property type="match status" value="1"/>
</dbReference>
<feature type="domain" description="ABC transmembrane type-1" evidence="14">
    <location>
        <begin position="98"/>
        <end position="299"/>
    </location>
</feature>
<reference evidence="16" key="1">
    <citation type="journal article" date="2016" name="Genome Announc.">
        <title>Complete genome sequence of Alkaliphilus metalliredigens strain QYMF, an alkaliphilic and metal-reducing bacterium isolated from borax-contaminated leachate ponds.</title>
        <authorList>
            <person name="Hwang C."/>
            <person name="Copeland A."/>
            <person name="Lucas S."/>
            <person name="Lapidus A."/>
            <person name="Barry K."/>
            <person name="Detter J.C."/>
            <person name="Glavina Del Rio T."/>
            <person name="Hammon N."/>
            <person name="Israni S."/>
            <person name="Dalin E."/>
            <person name="Tice H."/>
            <person name="Pitluck S."/>
            <person name="Chertkov O."/>
            <person name="Brettin T."/>
            <person name="Bruce D."/>
            <person name="Han C."/>
            <person name="Schmutz J."/>
            <person name="Larimer F."/>
            <person name="Land M.L."/>
            <person name="Hauser L."/>
            <person name="Kyrpides N."/>
            <person name="Mikhailova N."/>
            <person name="Ye Q."/>
            <person name="Zhou J."/>
            <person name="Richardson P."/>
            <person name="Fields M.W."/>
        </authorList>
    </citation>
    <scope>NUCLEOTIDE SEQUENCE [LARGE SCALE GENOMIC DNA]</scope>
    <source>
        <strain evidence="16">QYMF</strain>
    </source>
</reference>
<accession>A6TMB0</accession>
<dbReference type="SUPFAM" id="SSF161098">
    <property type="entry name" value="MetI-like"/>
    <property type="match status" value="1"/>
</dbReference>
<dbReference type="STRING" id="293826.Amet_1117"/>
<evidence type="ECO:0000256" key="9">
    <source>
        <dbReference type="ARBA" id="ARBA00023136"/>
    </source>
</evidence>
<feature type="transmembrane region" description="Helical" evidence="13">
    <location>
        <begin position="280"/>
        <end position="302"/>
    </location>
</feature>
<comment type="subunit">
    <text evidence="11">The complex is composed of two ATP-binding proteins (NikD and NikE), two transmembrane proteins (NikB and NikC) and a solute-binding protein (NikA).</text>
</comment>
<keyword evidence="3" id="KW-1003">Cell membrane</keyword>
<evidence type="ECO:0000259" key="14">
    <source>
        <dbReference type="PROSITE" id="PS50928"/>
    </source>
</evidence>
<feature type="transmembrane region" description="Helical" evidence="13">
    <location>
        <begin position="12"/>
        <end position="30"/>
    </location>
</feature>
<dbReference type="GO" id="GO:0015099">
    <property type="term" value="F:nickel cation transmembrane transporter activity"/>
    <property type="evidence" value="ECO:0007669"/>
    <property type="project" value="InterPro"/>
</dbReference>
<evidence type="ECO:0000313" key="16">
    <source>
        <dbReference type="Proteomes" id="UP000001572"/>
    </source>
</evidence>
<feature type="transmembrane region" description="Helical" evidence="13">
    <location>
        <begin position="231"/>
        <end position="252"/>
    </location>
</feature>
<evidence type="ECO:0000256" key="11">
    <source>
        <dbReference type="ARBA" id="ARBA00038669"/>
    </source>
</evidence>
<dbReference type="PANTHER" id="PTHR43163">
    <property type="entry name" value="DIPEPTIDE TRANSPORT SYSTEM PERMEASE PROTEIN DPPB-RELATED"/>
    <property type="match status" value="1"/>
</dbReference>
<dbReference type="InterPro" id="IPR000515">
    <property type="entry name" value="MetI-like"/>
</dbReference>